<reference evidence="1" key="1">
    <citation type="submission" date="2023-03" db="EMBL/GenBank/DDBJ databases">
        <authorList>
            <person name="Steffen K."/>
            <person name="Cardenas P."/>
        </authorList>
    </citation>
    <scope>NUCLEOTIDE SEQUENCE</scope>
</reference>
<dbReference type="EMBL" id="CASHTH010001983">
    <property type="protein sequence ID" value="CAI8022915.1"/>
    <property type="molecule type" value="Genomic_DNA"/>
</dbReference>
<feature type="non-terminal residue" evidence="1">
    <location>
        <position position="1"/>
    </location>
</feature>
<feature type="non-terminal residue" evidence="1">
    <location>
        <position position="88"/>
    </location>
</feature>
<name>A0AA35WQH3_GEOBA</name>
<gene>
    <name evidence="1" type="ORF">GBAR_LOCUS13422</name>
</gene>
<sequence length="88" mass="10123">YRARFIRFVVLRGLNLNELSHGLLGQFWNVPVTVQEFTGLLDNESRTDDYIVTVRYPGTPPRSFVGIKNGVTWEMERRPCYFVGNGQG</sequence>
<evidence type="ECO:0000313" key="1">
    <source>
        <dbReference type="EMBL" id="CAI8022915.1"/>
    </source>
</evidence>
<evidence type="ECO:0000313" key="2">
    <source>
        <dbReference type="Proteomes" id="UP001174909"/>
    </source>
</evidence>
<dbReference type="Proteomes" id="UP001174909">
    <property type="component" value="Unassembled WGS sequence"/>
</dbReference>
<keyword evidence="2" id="KW-1185">Reference proteome</keyword>
<accession>A0AA35WQH3</accession>
<proteinExistence type="predicted"/>
<dbReference type="AlphaFoldDB" id="A0AA35WQH3"/>
<comment type="caution">
    <text evidence="1">The sequence shown here is derived from an EMBL/GenBank/DDBJ whole genome shotgun (WGS) entry which is preliminary data.</text>
</comment>
<protein>
    <submittedName>
        <fullName evidence="1">Uncharacterized protein</fullName>
    </submittedName>
</protein>
<organism evidence="1 2">
    <name type="scientific">Geodia barretti</name>
    <name type="common">Barrett's horny sponge</name>
    <dbReference type="NCBI Taxonomy" id="519541"/>
    <lineage>
        <taxon>Eukaryota</taxon>
        <taxon>Metazoa</taxon>
        <taxon>Porifera</taxon>
        <taxon>Demospongiae</taxon>
        <taxon>Heteroscleromorpha</taxon>
        <taxon>Tetractinellida</taxon>
        <taxon>Astrophorina</taxon>
        <taxon>Geodiidae</taxon>
        <taxon>Geodia</taxon>
    </lineage>
</organism>